<evidence type="ECO:0000313" key="1">
    <source>
        <dbReference type="EMBL" id="AYV78597.1"/>
    </source>
</evidence>
<accession>A0A3G4ZUM7</accession>
<dbReference type="PANTHER" id="PTHR24183">
    <property type="entry name" value="FIBRONECTIN TYPE 3 AND ANKYRIN REPEAT DOMAINS PROTEIN 1"/>
    <property type="match status" value="1"/>
</dbReference>
<proteinExistence type="predicted"/>
<dbReference type="EMBL" id="MK072084">
    <property type="protein sequence ID" value="AYV78597.1"/>
    <property type="molecule type" value="Genomic_DNA"/>
</dbReference>
<dbReference type="InterPro" id="IPR036770">
    <property type="entry name" value="Ankyrin_rpt-contain_sf"/>
</dbReference>
<dbReference type="InterPro" id="IPR002110">
    <property type="entry name" value="Ankyrin_rpt"/>
</dbReference>
<dbReference type="Gene3D" id="1.25.40.20">
    <property type="entry name" value="Ankyrin repeat-containing domain"/>
    <property type="match status" value="1"/>
</dbReference>
<sequence>MTYQNENGCSPLMIAITQKNEHVAIKLIDDKCDLNLQDKNGMTALMYAVVHNVHALIKKLVDSNCDLNIKNNYGDIAINYAYINNYAMNIIINKYIENKDVSFLENHEDKTSIMTFLCKNNLVDKIWKLYNDTITKTILMYI</sequence>
<dbReference type="PROSITE" id="PS50088">
    <property type="entry name" value="ANK_REPEAT"/>
    <property type="match status" value="2"/>
</dbReference>
<organism evidence="1">
    <name type="scientific">Edafosvirus sp</name>
    <dbReference type="NCBI Taxonomy" id="2487765"/>
    <lineage>
        <taxon>Viruses</taxon>
        <taxon>Varidnaviria</taxon>
        <taxon>Bamfordvirae</taxon>
        <taxon>Nucleocytoviricota</taxon>
        <taxon>Megaviricetes</taxon>
        <taxon>Imitervirales</taxon>
        <taxon>Mimiviridae</taxon>
        <taxon>Klosneuvirinae</taxon>
    </lineage>
</organism>
<gene>
    <name evidence="1" type="ORF">Edafosvirus19_24</name>
</gene>
<dbReference type="PANTHER" id="PTHR24183:SF1">
    <property type="entry name" value="FIBRONECTIN TYPE 3 AND ANKYRIN REPEAT DOMAINS PROTEIN 1"/>
    <property type="match status" value="1"/>
</dbReference>
<protein>
    <submittedName>
        <fullName evidence="1">Uncharacterized protein</fullName>
    </submittedName>
</protein>
<reference evidence="1" key="1">
    <citation type="submission" date="2018-10" db="EMBL/GenBank/DDBJ databases">
        <title>Hidden diversity of soil giant viruses.</title>
        <authorList>
            <person name="Schulz F."/>
            <person name="Alteio L."/>
            <person name="Goudeau D."/>
            <person name="Ryan E.M."/>
            <person name="Malmstrom R.R."/>
            <person name="Blanchard J."/>
            <person name="Woyke T."/>
        </authorList>
    </citation>
    <scope>NUCLEOTIDE SEQUENCE</scope>
    <source>
        <strain evidence="1">EDV1</strain>
    </source>
</reference>
<dbReference type="SMART" id="SM00248">
    <property type="entry name" value="ANK"/>
    <property type="match status" value="2"/>
</dbReference>
<name>A0A3G4ZUM7_9VIRU</name>
<dbReference type="Pfam" id="PF12796">
    <property type="entry name" value="Ank_2"/>
    <property type="match status" value="1"/>
</dbReference>
<dbReference type="SUPFAM" id="SSF48403">
    <property type="entry name" value="Ankyrin repeat"/>
    <property type="match status" value="1"/>
</dbReference>